<evidence type="ECO:0000256" key="9">
    <source>
        <dbReference type="ARBA" id="ARBA00023662"/>
    </source>
</evidence>
<gene>
    <name evidence="12" type="ORF">PLBR_LOCUS3608</name>
</gene>
<feature type="coiled-coil region" evidence="10">
    <location>
        <begin position="1329"/>
        <end position="1370"/>
    </location>
</feature>
<evidence type="ECO:0000256" key="4">
    <source>
        <dbReference type="ARBA" id="ARBA00022737"/>
    </source>
</evidence>
<sequence length="1616" mass="177992">MSQVIPLQFSVSLNATNVEFVSEKTFAYRSGNCVYYMCLDGSEASENIVFEEGTCLDAFAGSRHGSVLACAVHGLEPVINLFQYPDNTLLATLQEGAELRFKHVALSARAARCVSLSDLPDRRLIVWDTATSRQIASATLADDVVAISFDPADHSTFCTVGRTAITTWEVVKQFGEYTLARTDHAVQAEGDTIECHVWDASHRVLCGTTQGAILAGSARRPDPLSTLTTTADGPVTSLVLTRQHVVAGTTGKIVWLDARLNYLRQFAIDLPYDDGRRAPVMFAGFFAHYGSVVAIDRAGRVCVGAIEGDVSKAVSPDDGTPMPNPPIVFQVVRRWNVSVGTPPAWRRAAFFPTGPHAAIWGSDNVLEIWDCQHQVPLVRVPTPSTITTLGVTHDARLLTAGFDVGVVGVYDVRRVMNTRLAFAEKLHRRPVVFAKFNASGTVLVTIATDGTCCIVRRSDLRVVATTRTKAPVLCATWIDDRDVVAVCSANGELHLLSLNATSPVVTGSSPSAVADLAANGNAVVRIATQFIGLSLTSITSSAGMLVGLCLDRSLKRFKVNTQGTWDEVDTVFGHELSGADGDGGVAVSPDGQLLASCARDGFVVVRHVVNPSKSTTLVAHDPARGGATTVSFSASSTMLVTAGADGGVLCFSVTDFSSSSSSEDATAPDMTVGPGLDTSFAADVDIASAFAQDAPVQLLGSAAASQAASMATAAALSSAEAASAGKIAKRLAALREEFQAIVAHNETCPEAERLPLDDLVADVRLQQDLERRGERRVRRVRRDIEKTNLRLQLLRHRIKQETWDAMEVRDMIVTAFQTSSRVRNFPIVSLPKDDDAIRQRFLFLRQMQIAERTFLADDADPTGGFRPERVTRHANFLFEVGASVDSAALGVTASEPTVPAAAGEKKTATTTTTTASNDAIVERVEFHPMALWSVQRKIMQVVLIRAQIDRVARAFNADVVALRDGRQAELEKLDEIRRTIDDVASELGVQDPLSATLAALLRTGTTNDADALLEVGDDEVHVPLVLSAAQLEAKRAADTERERAEAARRADDAPERALKDMMDGTLESKKGLSLLSDDIDRPAFMTAASEDKWTDEEKAMAAAYNEKRAARAVEREARRKQLEALLKKARTDAQDAIRAFDERVDRLAGRRLVVRRHVLMLELILIQLQNDLLGIERRRAHDVKFGADMDALQVRRQDVANAITTLRHNLDAIQRQHEQLHAEDRAAEKSFRKEFADAGPSVDLLFKWFRSRRGAFGNGPQQQRQPQQQQQQQVGESRDPFVGVDDRVRAEVGGADGDVHAWKPAELSVAVWDRFVEWRGQRLSREATMKSCMKDIEGIEERLESLESEAARLQVEMRDLREAVEASAQEHAIDMLNTKIMVKVKQGQVEIEEAPVLTDLRDCHLIDRGEVERQNERIVEMGTDKVGVLKDICEFRKGINLLLWQQKSYDLEVQEYQAQTAEFQALRVTKQLQEIIKAGGHETQHASETETLQNRTEFLTRIHKKKVNELRRECTRRRRKIKAQAEENERLAQSIDALQKAVQSRKDIVSIRNEGGDDGVRSKRMQALTTRRKLMDMVHAQAQEIDFLRKDLDAVRKRTFPSFAQAQRQQRRNRIG</sequence>
<evidence type="ECO:0000256" key="7">
    <source>
        <dbReference type="ARBA" id="ARBA00023273"/>
    </source>
</evidence>
<feature type="coiled-coil region" evidence="10">
    <location>
        <begin position="1507"/>
        <end position="1541"/>
    </location>
</feature>
<evidence type="ECO:0000256" key="8">
    <source>
        <dbReference type="ARBA" id="ARBA00023605"/>
    </source>
</evidence>
<name>A0A3P3Y894_PLABS</name>
<evidence type="ECO:0000313" key="13">
    <source>
        <dbReference type="Proteomes" id="UP000290189"/>
    </source>
</evidence>
<dbReference type="Gene3D" id="2.130.10.10">
    <property type="entry name" value="YVTN repeat-like/Quinoprotein amine dehydrogenase"/>
    <property type="match status" value="3"/>
</dbReference>
<feature type="region of interest" description="Disordered" evidence="11">
    <location>
        <begin position="1036"/>
        <end position="1057"/>
    </location>
</feature>
<accession>A0A3P3Y894</accession>
<dbReference type="EMBL" id="OVEO01000005">
    <property type="protein sequence ID" value="SPQ96393.1"/>
    <property type="molecule type" value="Genomic_DNA"/>
</dbReference>
<feature type="region of interest" description="Disordered" evidence="11">
    <location>
        <begin position="1256"/>
        <end position="1281"/>
    </location>
</feature>
<dbReference type="InterPro" id="IPR036322">
    <property type="entry name" value="WD40_repeat_dom_sf"/>
</dbReference>
<dbReference type="InterPro" id="IPR001680">
    <property type="entry name" value="WD40_rpt"/>
</dbReference>
<evidence type="ECO:0000256" key="2">
    <source>
        <dbReference type="ARBA" id="ARBA00022490"/>
    </source>
</evidence>
<dbReference type="Pfam" id="PF00400">
    <property type="entry name" value="WD40"/>
    <property type="match status" value="1"/>
</dbReference>
<dbReference type="SUPFAM" id="SSF50978">
    <property type="entry name" value="WD40 repeat-like"/>
    <property type="match status" value="1"/>
</dbReference>
<dbReference type="SMART" id="SM00320">
    <property type="entry name" value="WD40"/>
    <property type="match status" value="5"/>
</dbReference>
<keyword evidence="3" id="KW-0853">WD repeat</keyword>
<feature type="coiled-coil region" evidence="10">
    <location>
        <begin position="1112"/>
        <end position="1139"/>
    </location>
</feature>
<comment type="subcellular location">
    <subcellularLocation>
        <location evidence="1">Cytoplasm</location>
        <location evidence="1">Cytoskeleton</location>
        <location evidence="1">Cilium axoneme</location>
    </subcellularLocation>
</comment>
<comment type="similarity">
    <text evidence="8">Belongs to the CFAP43 family.</text>
</comment>
<keyword evidence="6" id="KW-0206">Cytoskeleton</keyword>
<evidence type="ECO:0000256" key="3">
    <source>
        <dbReference type="ARBA" id="ARBA00022574"/>
    </source>
</evidence>
<dbReference type="GO" id="GO:0060271">
    <property type="term" value="P:cilium assembly"/>
    <property type="evidence" value="ECO:0007669"/>
    <property type="project" value="TreeGrafter"/>
</dbReference>
<geneLocation type="mitochondrion" evidence="12"/>
<dbReference type="PANTHER" id="PTHR14885">
    <property type="entry name" value="CILIA- AND FLAGELLA-ASSOCIATED PROTEIN 43-RELATED"/>
    <property type="match status" value="1"/>
</dbReference>
<dbReference type="Pfam" id="PF25828">
    <property type="entry name" value="CC_Cfap43"/>
    <property type="match status" value="1"/>
</dbReference>
<keyword evidence="5 10" id="KW-0175">Coiled coil</keyword>
<evidence type="ECO:0000256" key="11">
    <source>
        <dbReference type="SAM" id="MobiDB-lite"/>
    </source>
</evidence>
<keyword evidence="12" id="KW-0496">Mitochondrion</keyword>
<dbReference type="SUPFAM" id="SSF50998">
    <property type="entry name" value="Quinoprotein alcohol dehydrogenase-like"/>
    <property type="match status" value="1"/>
</dbReference>
<keyword evidence="4" id="KW-0677">Repeat</keyword>
<keyword evidence="7" id="KW-0966">Cell projection</keyword>
<evidence type="ECO:0000256" key="10">
    <source>
        <dbReference type="SAM" id="Coils"/>
    </source>
</evidence>
<feature type="compositionally biased region" description="Low complexity" evidence="11">
    <location>
        <begin position="1260"/>
        <end position="1273"/>
    </location>
</feature>
<dbReference type="PANTHER" id="PTHR14885:SF1">
    <property type="entry name" value="CILIA- AND FLAGELLA-ASSOCIATED PROTEIN 43"/>
    <property type="match status" value="1"/>
</dbReference>
<protein>
    <recommendedName>
        <fullName evidence="9">Cilia- and flagella-associated protein 43</fullName>
    </recommendedName>
</protein>
<evidence type="ECO:0000256" key="5">
    <source>
        <dbReference type="ARBA" id="ARBA00023054"/>
    </source>
</evidence>
<dbReference type="InterPro" id="IPR011047">
    <property type="entry name" value="Quinoprotein_ADH-like_sf"/>
</dbReference>
<dbReference type="Proteomes" id="UP000290189">
    <property type="component" value="Unassembled WGS sequence"/>
</dbReference>
<dbReference type="InterPro" id="IPR015943">
    <property type="entry name" value="WD40/YVTN_repeat-like_dom_sf"/>
</dbReference>
<proteinExistence type="inferred from homology"/>
<dbReference type="GO" id="GO:0005930">
    <property type="term" value="C:axoneme"/>
    <property type="evidence" value="ECO:0007669"/>
    <property type="project" value="UniProtKB-SubCell"/>
</dbReference>
<evidence type="ECO:0000313" key="12">
    <source>
        <dbReference type="EMBL" id="SPQ96393.1"/>
    </source>
</evidence>
<reference evidence="12 13" key="1">
    <citation type="submission" date="2018-03" db="EMBL/GenBank/DDBJ databases">
        <authorList>
            <person name="Fogelqvist J."/>
        </authorList>
    </citation>
    <scope>NUCLEOTIDE SEQUENCE [LARGE SCALE GENOMIC DNA]</scope>
</reference>
<evidence type="ECO:0000256" key="1">
    <source>
        <dbReference type="ARBA" id="ARBA00004430"/>
    </source>
</evidence>
<evidence type="ECO:0000256" key="6">
    <source>
        <dbReference type="ARBA" id="ARBA00023212"/>
    </source>
</evidence>
<keyword evidence="2" id="KW-0963">Cytoplasm</keyword>
<organism evidence="12 13">
    <name type="scientific">Plasmodiophora brassicae</name>
    <name type="common">Clubroot disease agent</name>
    <dbReference type="NCBI Taxonomy" id="37360"/>
    <lineage>
        <taxon>Eukaryota</taxon>
        <taxon>Sar</taxon>
        <taxon>Rhizaria</taxon>
        <taxon>Endomyxa</taxon>
        <taxon>Phytomyxea</taxon>
        <taxon>Plasmodiophorida</taxon>
        <taxon>Plasmodiophoridae</taxon>
        <taxon>Plasmodiophora</taxon>
    </lineage>
</organism>